<dbReference type="OrthoDB" id="9794816at2"/>
<name>A0A1I5DIF3_9HYPH</name>
<dbReference type="Pfam" id="PF00117">
    <property type="entry name" value="GATase"/>
    <property type="match status" value="1"/>
</dbReference>
<dbReference type="InterPro" id="IPR044992">
    <property type="entry name" value="ChyE-like"/>
</dbReference>
<proteinExistence type="predicted"/>
<dbReference type="InterPro" id="IPR029062">
    <property type="entry name" value="Class_I_gatase-like"/>
</dbReference>
<dbReference type="AlphaFoldDB" id="A0A1I5DIF3"/>
<keyword evidence="3" id="KW-1185">Reference proteome</keyword>
<dbReference type="PANTHER" id="PTHR42695">
    <property type="entry name" value="GLUTAMINE AMIDOTRANSFERASE YLR126C-RELATED"/>
    <property type="match status" value="1"/>
</dbReference>
<dbReference type="RefSeq" id="WP_090070255.1">
    <property type="nucleotide sequence ID" value="NZ_FOVR01000002.1"/>
</dbReference>
<dbReference type="InterPro" id="IPR017926">
    <property type="entry name" value="GATASE"/>
</dbReference>
<dbReference type="Gene3D" id="3.40.50.880">
    <property type="match status" value="1"/>
</dbReference>
<dbReference type="GO" id="GO:0016740">
    <property type="term" value="F:transferase activity"/>
    <property type="evidence" value="ECO:0007669"/>
    <property type="project" value="UniProtKB-KW"/>
</dbReference>
<dbReference type="GO" id="GO:0005829">
    <property type="term" value="C:cytosol"/>
    <property type="evidence" value="ECO:0007669"/>
    <property type="project" value="TreeGrafter"/>
</dbReference>
<evidence type="ECO:0000313" key="2">
    <source>
        <dbReference type="EMBL" id="SFN98940.1"/>
    </source>
</evidence>
<dbReference type="CDD" id="cd01741">
    <property type="entry name" value="GATase1_1"/>
    <property type="match status" value="1"/>
</dbReference>
<accession>A0A1I5DIF3</accession>
<gene>
    <name evidence="2" type="ORF">SAMN04488056_102615</name>
</gene>
<dbReference type="Proteomes" id="UP000199236">
    <property type="component" value="Unassembled WGS sequence"/>
</dbReference>
<dbReference type="SUPFAM" id="SSF52317">
    <property type="entry name" value="Class I glutamine amidotransferase-like"/>
    <property type="match status" value="1"/>
</dbReference>
<evidence type="ECO:0000313" key="3">
    <source>
        <dbReference type="Proteomes" id="UP000199236"/>
    </source>
</evidence>
<evidence type="ECO:0000259" key="1">
    <source>
        <dbReference type="Pfam" id="PF00117"/>
    </source>
</evidence>
<dbReference type="PANTHER" id="PTHR42695:SF5">
    <property type="entry name" value="GLUTAMINE AMIDOTRANSFERASE YLR126C-RELATED"/>
    <property type="match status" value="1"/>
</dbReference>
<sequence>MTEPFTLGILETGRPPEALAGKFPSYAEMFAQMVGATAPEHWKFEYYVALEGELPPSPDTCNAWLITGSKFGAYEDYPWIHALKAFIVKAYVAGVPMVGICFGHQILAEALGGKVIKSEKGWGVGHQAYQWSTTKPDWLAATDLAGQDAFSILAFHQDQVVEVPPQAEVIASNDFCPAAALVYGDQVLSFQGHPEFSADFVADLIEEKRDDVLGASIADKAATSLAQPIDRVAIGAGIVEFLKAREAEWINKKAANAG</sequence>
<feature type="domain" description="Glutamine amidotransferase" evidence="1">
    <location>
        <begin position="87"/>
        <end position="197"/>
    </location>
</feature>
<reference evidence="2 3" key="1">
    <citation type="submission" date="2016-10" db="EMBL/GenBank/DDBJ databases">
        <authorList>
            <person name="de Groot N.N."/>
        </authorList>
    </citation>
    <scope>NUCLEOTIDE SEQUENCE [LARGE SCALE GENOMIC DNA]</scope>
    <source>
        <strain evidence="2 3">CGMCC 1.9157</strain>
    </source>
</reference>
<dbReference type="EMBL" id="FOVR01000002">
    <property type="protein sequence ID" value="SFN98940.1"/>
    <property type="molecule type" value="Genomic_DNA"/>
</dbReference>
<dbReference type="PROSITE" id="PS51273">
    <property type="entry name" value="GATASE_TYPE_1"/>
    <property type="match status" value="1"/>
</dbReference>
<dbReference type="STRING" id="655353.SAMN04488056_102615"/>
<protein>
    <submittedName>
        <fullName evidence="2">GMP synthase-Glutamine amidotransferase</fullName>
    </submittedName>
</protein>
<keyword evidence="2" id="KW-0315">Glutamine amidotransferase</keyword>
<keyword evidence="2" id="KW-0808">Transferase</keyword>
<organism evidence="2 3">
    <name type="scientific">Cohaesibacter marisflavi</name>
    <dbReference type="NCBI Taxonomy" id="655353"/>
    <lineage>
        <taxon>Bacteria</taxon>
        <taxon>Pseudomonadati</taxon>
        <taxon>Pseudomonadota</taxon>
        <taxon>Alphaproteobacteria</taxon>
        <taxon>Hyphomicrobiales</taxon>
        <taxon>Cohaesibacteraceae</taxon>
    </lineage>
</organism>